<keyword evidence="6" id="KW-1185">Reference proteome</keyword>
<dbReference type="InterPro" id="IPR006659">
    <property type="entry name" value="Arsenate_reductase"/>
</dbReference>
<evidence type="ECO:0000256" key="3">
    <source>
        <dbReference type="PROSITE-ProRule" id="PRU01282"/>
    </source>
</evidence>
<comment type="similarity">
    <text evidence="1 3 4">Belongs to the ArsC family.</text>
</comment>
<dbReference type="Proteomes" id="UP000254258">
    <property type="component" value="Unassembled WGS sequence"/>
</dbReference>
<dbReference type="PROSITE" id="PS51353">
    <property type="entry name" value="ARSC"/>
    <property type="match status" value="1"/>
</dbReference>
<dbReference type="InterPro" id="IPR006660">
    <property type="entry name" value="Arsenate_reductase-like"/>
</dbReference>
<comment type="caution">
    <text evidence="5">The sequence shown here is derived from an EMBL/GenBank/DDBJ whole genome shotgun (WGS) entry which is preliminary data.</text>
</comment>
<sequence length="114" mass="12779">MIRIYHNNRCSKSRAALALLEQHGKPFEVIHYLETPPSIGEFKKLLSQLGISARQLLRAGEDEYRQLGLDDTSLSDDALIAAMVKHPRLIERPIVIADGKAVIGRPPEKLLEIL</sequence>
<protein>
    <recommendedName>
        <fullName evidence="4">Arsenate reductase</fullName>
        <ecNumber evidence="4">1.20.4.1</ecNumber>
    </recommendedName>
</protein>
<organism evidence="5 6">
    <name type="scientific">Dyella monticola</name>
    <dbReference type="NCBI Taxonomy" id="1927958"/>
    <lineage>
        <taxon>Bacteria</taxon>
        <taxon>Pseudomonadati</taxon>
        <taxon>Pseudomonadota</taxon>
        <taxon>Gammaproteobacteria</taxon>
        <taxon>Lysobacterales</taxon>
        <taxon>Rhodanobacteraceae</taxon>
        <taxon>Dyella</taxon>
    </lineage>
</organism>
<dbReference type="EMBL" id="QRBE01000002">
    <property type="protein sequence ID" value="RDS83822.1"/>
    <property type="molecule type" value="Genomic_DNA"/>
</dbReference>
<evidence type="ECO:0000256" key="1">
    <source>
        <dbReference type="ARBA" id="ARBA00007198"/>
    </source>
</evidence>
<dbReference type="PANTHER" id="PTHR30041">
    <property type="entry name" value="ARSENATE REDUCTASE"/>
    <property type="match status" value="1"/>
</dbReference>
<dbReference type="EC" id="1.20.4.1" evidence="4"/>
<dbReference type="InterPro" id="IPR036249">
    <property type="entry name" value="Thioredoxin-like_sf"/>
</dbReference>
<dbReference type="Gene3D" id="3.40.30.10">
    <property type="entry name" value="Glutaredoxin"/>
    <property type="match status" value="1"/>
</dbReference>
<dbReference type="Pfam" id="PF03960">
    <property type="entry name" value="ArsC"/>
    <property type="match status" value="1"/>
</dbReference>
<dbReference type="NCBIfam" id="TIGR00014">
    <property type="entry name" value="arsC"/>
    <property type="match status" value="1"/>
</dbReference>
<dbReference type="SUPFAM" id="SSF52833">
    <property type="entry name" value="Thioredoxin-like"/>
    <property type="match status" value="1"/>
</dbReference>
<dbReference type="AlphaFoldDB" id="A0A370X664"/>
<proteinExistence type="inferred from homology"/>
<accession>A0A370X664</accession>
<gene>
    <name evidence="5" type="primary">arsC</name>
    <name evidence="5" type="ORF">DWU98_05805</name>
</gene>
<dbReference type="OrthoDB" id="9790554at2"/>
<dbReference type="RefSeq" id="WP_115494531.1">
    <property type="nucleotide sequence ID" value="NZ_QRBE01000002.1"/>
</dbReference>
<evidence type="ECO:0000256" key="2">
    <source>
        <dbReference type="ARBA" id="ARBA00023002"/>
    </source>
</evidence>
<comment type="catalytic activity">
    <reaction evidence="4">
        <text>[glutaredoxin]-dithiol + arsenate + glutathione + H(+) = glutathionyl-S-S-[glutaredoxin] + arsenite + H2O</text>
        <dbReference type="Rhea" id="RHEA:22016"/>
        <dbReference type="Rhea" id="RHEA-COMP:10729"/>
        <dbReference type="Rhea" id="RHEA-COMP:17668"/>
        <dbReference type="ChEBI" id="CHEBI:15377"/>
        <dbReference type="ChEBI" id="CHEBI:15378"/>
        <dbReference type="ChEBI" id="CHEBI:29242"/>
        <dbReference type="ChEBI" id="CHEBI:29950"/>
        <dbReference type="ChEBI" id="CHEBI:48597"/>
        <dbReference type="ChEBI" id="CHEBI:57925"/>
        <dbReference type="ChEBI" id="CHEBI:146199"/>
        <dbReference type="EC" id="1.20.4.1"/>
    </reaction>
</comment>
<dbReference type="GO" id="GO:0008794">
    <property type="term" value="F:arsenate reductase (glutaredoxin) activity"/>
    <property type="evidence" value="ECO:0007669"/>
    <property type="project" value="UniProtKB-UniRule"/>
</dbReference>
<evidence type="ECO:0000313" key="6">
    <source>
        <dbReference type="Proteomes" id="UP000254258"/>
    </source>
</evidence>
<dbReference type="PANTHER" id="PTHR30041:SF4">
    <property type="entry name" value="ARSENATE REDUCTASE"/>
    <property type="match status" value="1"/>
</dbReference>
<name>A0A370X664_9GAMM</name>
<dbReference type="CDD" id="cd03034">
    <property type="entry name" value="ArsC_ArsC"/>
    <property type="match status" value="1"/>
</dbReference>
<keyword evidence="2 4" id="KW-0560">Oxidoreductase</keyword>
<evidence type="ECO:0000256" key="4">
    <source>
        <dbReference type="RuleBase" id="RU362029"/>
    </source>
</evidence>
<evidence type="ECO:0000313" key="5">
    <source>
        <dbReference type="EMBL" id="RDS83822.1"/>
    </source>
</evidence>
<reference evidence="5 6" key="1">
    <citation type="submission" date="2018-07" db="EMBL/GenBank/DDBJ databases">
        <title>Dyella monticola sp. nov. and Dyella psychrodurans sp. nov. isolated from monsoon evergreen broad-leaved forest soil of Dinghu Mountain, China.</title>
        <authorList>
            <person name="Gao Z."/>
            <person name="Qiu L."/>
        </authorList>
    </citation>
    <scope>NUCLEOTIDE SEQUENCE [LARGE SCALE GENOMIC DNA]</scope>
    <source>
        <strain evidence="5 6">4G-K06</strain>
    </source>
</reference>